<feature type="compositionally biased region" description="Low complexity" evidence="3">
    <location>
        <begin position="140"/>
        <end position="161"/>
    </location>
</feature>
<feature type="compositionally biased region" description="Polar residues" evidence="3">
    <location>
        <begin position="89"/>
        <end position="100"/>
    </location>
</feature>
<feature type="compositionally biased region" description="Polar residues" evidence="3">
    <location>
        <begin position="723"/>
        <end position="745"/>
    </location>
</feature>
<feature type="region of interest" description="Disordered" evidence="3">
    <location>
        <begin position="455"/>
        <end position="476"/>
    </location>
</feature>
<evidence type="ECO:0000313" key="5">
    <source>
        <dbReference type="EMBL" id="KAG9325107.1"/>
    </source>
</evidence>
<dbReference type="GO" id="GO:0003700">
    <property type="term" value="F:DNA-binding transcription factor activity"/>
    <property type="evidence" value="ECO:0007669"/>
    <property type="project" value="UniProtKB-UniRule"/>
</dbReference>
<accession>A0A9P8AA50</accession>
<feature type="compositionally biased region" description="Low complexity" evidence="3">
    <location>
        <begin position="244"/>
        <end position="285"/>
    </location>
</feature>
<keyword evidence="1 2" id="KW-0238">DNA-binding</keyword>
<feature type="region of interest" description="Disordered" evidence="3">
    <location>
        <begin position="1041"/>
        <end position="1069"/>
    </location>
</feature>
<organism evidence="5 6">
    <name type="scientific">Mortierella alpina</name>
    <name type="common">Oleaginous fungus</name>
    <name type="synonym">Mortierella renispora</name>
    <dbReference type="NCBI Taxonomy" id="64518"/>
    <lineage>
        <taxon>Eukaryota</taxon>
        <taxon>Fungi</taxon>
        <taxon>Fungi incertae sedis</taxon>
        <taxon>Mucoromycota</taxon>
        <taxon>Mortierellomycotina</taxon>
        <taxon>Mortierellomycetes</taxon>
        <taxon>Mortierellales</taxon>
        <taxon>Mortierellaceae</taxon>
        <taxon>Mortierella</taxon>
    </lineage>
</organism>
<dbReference type="GO" id="GO:0000228">
    <property type="term" value="C:nuclear chromosome"/>
    <property type="evidence" value="ECO:0007669"/>
    <property type="project" value="TreeGrafter"/>
</dbReference>
<feature type="compositionally biased region" description="Polar residues" evidence="3">
    <location>
        <begin position="828"/>
        <end position="841"/>
    </location>
</feature>
<evidence type="ECO:0000256" key="2">
    <source>
        <dbReference type="PROSITE-ProRule" id="PRU00850"/>
    </source>
</evidence>
<dbReference type="PROSITE" id="PS51517">
    <property type="entry name" value="NDT80"/>
    <property type="match status" value="1"/>
</dbReference>
<evidence type="ECO:0000256" key="1">
    <source>
        <dbReference type="ARBA" id="ARBA00023125"/>
    </source>
</evidence>
<name>A0A9P8AA50_MORAP</name>
<feature type="DNA-binding region" description="NDT80" evidence="2">
    <location>
        <begin position="311"/>
        <end position="551"/>
    </location>
</feature>
<feature type="region of interest" description="Disordered" evidence="3">
    <location>
        <begin position="1"/>
        <end position="190"/>
    </location>
</feature>
<dbReference type="InterPro" id="IPR024061">
    <property type="entry name" value="NDT80_DNA-bd_dom"/>
</dbReference>
<feature type="region of interest" description="Disordered" evidence="3">
    <location>
        <begin position="206"/>
        <end position="340"/>
    </location>
</feature>
<dbReference type="EMBL" id="JAIFTL010000048">
    <property type="protein sequence ID" value="KAG9325107.1"/>
    <property type="molecule type" value="Genomic_DNA"/>
</dbReference>
<dbReference type="PANTHER" id="PTHR35144">
    <property type="entry name" value="MEIOSIS-SPECIFIC TRANSCRIPTION FACTOR NDT80"/>
    <property type="match status" value="1"/>
</dbReference>
<dbReference type="SUPFAM" id="SSF49417">
    <property type="entry name" value="p53-like transcription factors"/>
    <property type="match status" value="1"/>
</dbReference>
<evidence type="ECO:0000259" key="4">
    <source>
        <dbReference type="PROSITE" id="PS51517"/>
    </source>
</evidence>
<feature type="compositionally biased region" description="Polar residues" evidence="3">
    <location>
        <begin position="754"/>
        <end position="777"/>
    </location>
</feature>
<feature type="compositionally biased region" description="Low complexity" evidence="3">
    <location>
        <begin position="45"/>
        <end position="61"/>
    </location>
</feature>
<proteinExistence type="predicted"/>
<dbReference type="InterPro" id="IPR008967">
    <property type="entry name" value="p53-like_TF_DNA-bd_sf"/>
</dbReference>
<dbReference type="PANTHER" id="PTHR35144:SF2">
    <property type="entry name" value="MEIOSIS-SPECIFIC TRANSCRIPTION FACTOR NDT80"/>
    <property type="match status" value="1"/>
</dbReference>
<dbReference type="InterPro" id="IPR037141">
    <property type="entry name" value="NDT80_DNA-bd_dom_sf"/>
</dbReference>
<dbReference type="GO" id="GO:0051321">
    <property type="term" value="P:meiotic cell cycle"/>
    <property type="evidence" value="ECO:0007669"/>
    <property type="project" value="TreeGrafter"/>
</dbReference>
<feature type="compositionally biased region" description="Low complexity" evidence="3">
    <location>
        <begin position="107"/>
        <end position="120"/>
    </location>
</feature>
<dbReference type="Proteomes" id="UP000717515">
    <property type="component" value="Unassembled WGS sequence"/>
</dbReference>
<feature type="compositionally biased region" description="Polar residues" evidence="3">
    <location>
        <begin position="1059"/>
        <end position="1069"/>
    </location>
</feature>
<evidence type="ECO:0000256" key="3">
    <source>
        <dbReference type="SAM" id="MobiDB-lite"/>
    </source>
</evidence>
<reference evidence="5" key="1">
    <citation type="submission" date="2021-07" db="EMBL/GenBank/DDBJ databases">
        <title>Draft genome of Mortierella alpina, strain LL118, isolated from an aspen leaf litter sample.</title>
        <authorList>
            <person name="Yang S."/>
            <person name="Vinatzer B.A."/>
        </authorList>
    </citation>
    <scope>NUCLEOTIDE SEQUENCE</scope>
    <source>
        <strain evidence="5">LL118</strain>
    </source>
</reference>
<feature type="region of interest" description="Disordered" evidence="3">
    <location>
        <begin position="712"/>
        <end position="803"/>
    </location>
</feature>
<dbReference type="Gene3D" id="2.60.40.1390">
    <property type="entry name" value="NDT80 DNA-binding domain"/>
    <property type="match status" value="1"/>
</dbReference>
<feature type="domain" description="NDT80" evidence="4">
    <location>
        <begin position="311"/>
        <end position="551"/>
    </location>
</feature>
<feature type="region of interest" description="Disordered" evidence="3">
    <location>
        <begin position="968"/>
        <end position="1001"/>
    </location>
</feature>
<dbReference type="Pfam" id="PF05224">
    <property type="entry name" value="NDT80_PhoG"/>
    <property type="match status" value="1"/>
</dbReference>
<protein>
    <recommendedName>
        <fullName evidence="4">NDT80 domain-containing protein</fullName>
    </recommendedName>
</protein>
<dbReference type="InterPro" id="IPR052605">
    <property type="entry name" value="Fungal_trans_regulator"/>
</dbReference>
<feature type="region of interest" description="Disordered" evidence="3">
    <location>
        <begin position="820"/>
        <end position="889"/>
    </location>
</feature>
<feature type="region of interest" description="Disordered" evidence="3">
    <location>
        <begin position="1229"/>
        <end position="1264"/>
    </location>
</feature>
<feature type="compositionally biased region" description="Polar residues" evidence="3">
    <location>
        <begin position="854"/>
        <end position="874"/>
    </location>
</feature>
<feature type="compositionally biased region" description="Low complexity" evidence="3">
    <location>
        <begin position="968"/>
        <end position="985"/>
    </location>
</feature>
<feature type="compositionally biased region" description="Low complexity" evidence="3">
    <location>
        <begin position="992"/>
        <end position="1001"/>
    </location>
</feature>
<comment type="caution">
    <text evidence="5">The sequence shown here is derived from an EMBL/GenBank/DDBJ whole genome shotgun (WGS) entry which is preliminary data.</text>
</comment>
<feature type="compositionally biased region" description="Polar residues" evidence="3">
    <location>
        <begin position="180"/>
        <end position="190"/>
    </location>
</feature>
<feature type="compositionally biased region" description="Basic and acidic residues" evidence="3">
    <location>
        <begin position="14"/>
        <end position="35"/>
    </location>
</feature>
<evidence type="ECO:0000313" key="6">
    <source>
        <dbReference type="Proteomes" id="UP000717515"/>
    </source>
</evidence>
<feature type="region of interest" description="Disordered" evidence="3">
    <location>
        <begin position="626"/>
        <end position="650"/>
    </location>
</feature>
<sequence>MTTASSPLASLPDLAKERSSTNMKQHAEYAERLEPRSLSMDYTPSSSNSNSTSNGTVVNGSPYTVRHQQQGHYGQEHPGGYTDSYYDKAQQQPPQHHYNTSNHSHHSSSSSSSSHVPHSSAYLPPPIQTVPVAGHGNGNSGHDSSLYGGSHHGHAQSAHGSFMPPTIPPTSTPPLSSSSAHSVHQSQQQGHYDYEHTQPQYHQYHAHHPSYPQEHNPHPLSPSSEGNGHHLYGSHPIPTGKTDNGNNISNGSYSSSASSSHYSRNHPYNSSAQSYSNNNSSSNGHSGYGGIDGQPESPGAGLGIGPESMMGNGHGHGKGDQGSVIYSSSAPSPSTRPKRRSEVFAHQESPYFYPAQQHFNLFSADQSMSYNLKIAAKIDRGFFLAANDWTCYRRNYFQLSASFSILGLDTSIHPEVPCLLERSGELLPVRAFLICIGARIQNGEKVIELVQHTPKRDKGPQITPQPTHVRAGGDLSINSSGSNPNVITFERVQFKTATANNGKRRAAQQYYQVHVDLFAELDNGEMILVADAFSAPLVVRGRSPGHYADTDDVPVDSSAPHGAEARYHYRNDSISSGGGGPLGSPISPSEYPYYSGYTYGSSYPYQSLGSASHVATHTHDAAYYDRKNSDSYPASPLSPSAVPHPGESVSPDMYSPAGFVGPDSPSTFNRLPQMAGHPQSHYNSTYAQYYAAQQHHEMYRDQDHETQMAGLRIHSPTSPKPPNSSATASPIPTPRRQSFSSTLISKKTERVVGGSTTRKSRSISLSGTMSTTTVSKHASSKARSVRTVPATPTSDMSRGHQGYSDRIPEEDQHLISIHHAGQQPIIRDNSTSSSSLGTATMSDSWPHHPPSPSIQLPSTTSTVSSRLLASQSAPSRAHDDNPFLETPARKIFRQGERSLRDYGAPLTAAHPTTSQGHSNRSQRLVLTRVLPSNVTTRNSASGGMTKPAKMTVPPISTMAATATSIQAPTSTLPTTPTTTHAPMPTSKWERIPSAPSSSSAMASFTSPIMDMLAETQPTVQAQAMFSRSVLDFSKTSEPDFGSWHHSGSHTTYHPRHQQHSQNSTIMTDDNTSVPEKVADMKPIKPNIQPIESTSFASDSTEPVVSSSSPKKRAVFDLRAALRMDFSSRTGYQLPSLVASLSPPSSPRVRRPTPYTVPSAYEREALRVQRSVPQFKARPLNPKVFTGAGDLGVPRIQKQPLTIPVSPVFSRPRTRDAVSENEITKDEVRTAGEPSDLGRISGPPLRSAAPTLPTTSAKGSMAIRESKPVTRPVPFKFATTELQRKRRMFDSVYDMIAAAAATLDESDHVPQ</sequence>
<gene>
    <name evidence="5" type="ORF">KVV02_006769</name>
</gene>
<dbReference type="GO" id="GO:0045944">
    <property type="term" value="P:positive regulation of transcription by RNA polymerase II"/>
    <property type="evidence" value="ECO:0007669"/>
    <property type="project" value="TreeGrafter"/>
</dbReference>
<dbReference type="GO" id="GO:0003677">
    <property type="term" value="F:DNA binding"/>
    <property type="evidence" value="ECO:0007669"/>
    <property type="project" value="UniProtKB-KW"/>
</dbReference>